<dbReference type="EMBL" id="JANBOI010004106">
    <property type="protein sequence ID" value="KAJ1717979.1"/>
    <property type="molecule type" value="Genomic_DNA"/>
</dbReference>
<evidence type="ECO:0000313" key="1">
    <source>
        <dbReference type="EMBL" id="KAJ1717979.1"/>
    </source>
</evidence>
<protein>
    <submittedName>
        <fullName evidence="1">Uncharacterized protein</fullName>
    </submittedName>
</protein>
<dbReference type="Proteomes" id="UP001143981">
    <property type="component" value="Unassembled WGS sequence"/>
</dbReference>
<reference evidence="1" key="1">
    <citation type="submission" date="2022-07" db="EMBL/GenBank/DDBJ databases">
        <title>Phylogenomic reconstructions and comparative analyses of Kickxellomycotina fungi.</title>
        <authorList>
            <person name="Reynolds N.K."/>
            <person name="Stajich J.E."/>
            <person name="Barry K."/>
            <person name="Grigoriev I.V."/>
            <person name="Crous P."/>
            <person name="Smith M.E."/>
        </authorList>
    </citation>
    <scope>NUCLEOTIDE SEQUENCE</scope>
    <source>
        <strain evidence="1">BCRC 34381</strain>
    </source>
</reference>
<organism evidence="1 2">
    <name type="scientific">Coemansia biformis</name>
    <dbReference type="NCBI Taxonomy" id="1286918"/>
    <lineage>
        <taxon>Eukaryota</taxon>
        <taxon>Fungi</taxon>
        <taxon>Fungi incertae sedis</taxon>
        <taxon>Zoopagomycota</taxon>
        <taxon>Kickxellomycotina</taxon>
        <taxon>Kickxellomycetes</taxon>
        <taxon>Kickxellales</taxon>
        <taxon>Kickxellaceae</taxon>
        <taxon>Coemansia</taxon>
    </lineage>
</organism>
<proteinExistence type="predicted"/>
<name>A0A9W7XSY3_9FUNG</name>
<sequence length="79" mass="8878">MADKYTTIGFEKDGHSEECIIVDGWLDPQDALVRAKELATEQGIVYGAMPVCYFSIDDDNAIFTFVYDPVTFPEHAIEN</sequence>
<dbReference type="AlphaFoldDB" id="A0A9W7XSY3"/>
<gene>
    <name evidence="1" type="ORF">LPJ61_006984</name>
</gene>
<accession>A0A9W7XSY3</accession>
<feature type="non-terminal residue" evidence="1">
    <location>
        <position position="79"/>
    </location>
</feature>
<evidence type="ECO:0000313" key="2">
    <source>
        <dbReference type="Proteomes" id="UP001143981"/>
    </source>
</evidence>
<keyword evidence="2" id="KW-1185">Reference proteome</keyword>
<comment type="caution">
    <text evidence="1">The sequence shown here is derived from an EMBL/GenBank/DDBJ whole genome shotgun (WGS) entry which is preliminary data.</text>
</comment>